<name>A0ABP8UQU7_9ACTN</name>
<reference evidence="2" key="1">
    <citation type="journal article" date="2019" name="Int. J. Syst. Evol. Microbiol.">
        <title>The Global Catalogue of Microorganisms (GCM) 10K type strain sequencing project: providing services to taxonomists for standard genome sequencing and annotation.</title>
        <authorList>
            <consortium name="The Broad Institute Genomics Platform"/>
            <consortium name="The Broad Institute Genome Sequencing Center for Infectious Disease"/>
            <person name="Wu L."/>
            <person name="Ma J."/>
        </authorList>
    </citation>
    <scope>NUCLEOTIDE SEQUENCE [LARGE SCALE GENOMIC DNA]</scope>
    <source>
        <strain evidence="2">JCM 17939</strain>
    </source>
</reference>
<dbReference type="EMBL" id="BAABHK010000016">
    <property type="protein sequence ID" value="GAA4635845.1"/>
    <property type="molecule type" value="Genomic_DNA"/>
</dbReference>
<keyword evidence="2" id="KW-1185">Reference proteome</keyword>
<evidence type="ECO:0000313" key="1">
    <source>
        <dbReference type="EMBL" id="GAA4635845.1"/>
    </source>
</evidence>
<gene>
    <name evidence="1" type="ORF">GCM10023196_083130</name>
</gene>
<proteinExistence type="predicted"/>
<dbReference type="Proteomes" id="UP001501442">
    <property type="component" value="Unassembled WGS sequence"/>
</dbReference>
<organism evidence="1 2">
    <name type="scientific">Actinoallomurus vinaceus</name>
    <dbReference type="NCBI Taxonomy" id="1080074"/>
    <lineage>
        <taxon>Bacteria</taxon>
        <taxon>Bacillati</taxon>
        <taxon>Actinomycetota</taxon>
        <taxon>Actinomycetes</taxon>
        <taxon>Streptosporangiales</taxon>
        <taxon>Thermomonosporaceae</taxon>
        <taxon>Actinoallomurus</taxon>
    </lineage>
</organism>
<evidence type="ECO:0000313" key="2">
    <source>
        <dbReference type="Proteomes" id="UP001501442"/>
    </source>
</evidence>
<accession>A0ABP8UQU7</accession>
<sequence length="68" mass="7244">MPGLLVYGSGTGQFGRVDHFADVVRGRAEEDRFPVDGHLAVAEIEPSEDPVGDVVYGAQVGGESWWGV</sequence>
<comment type="caution">
    <text evidence="1">The sequence shown here is derived from an EMBL/GenBank/DDBJ whole genome shotgun (WGS) entry which is preliminary data.</text>
</comment>
<evidence type="ECO:0008006" key="3">
    <source>
        <dbReference type="Google" id="ProtNLM"/>
    </source>
</evidence>
<protein>
    <recommendedName>
        <fullName evidence="3">Flavodoxin</fullName>
    </recommendedName>
</protein>